<dbReference type="GO" id="GO:0016787">
    <property type="term" value="F:hydrolase activity"/>
    <property type="evidence" value="ECO:0007669"/>
    <property type="project" value="UniProtKB-ARBA"/>
</dbReference>
<dbReference type="OrthoDB" id="408373at2759"/>
<comment type="caution">
    <text evidence="2">The sequence shown here is derived from an EMBL/GenBank/DDBJ whole genome shotgun (WGS) entry which is preliminary data.</text>
</comment>
<dbReference type="PRINTS" id="PR00111">
    <property type="entry name" value="ABHYDROLASE"/>
</dbReference>
<keyword evidence="3" id="KW-1185">Reference proteome</keyword>
<evidence type="ECO:0000313" key="2">
    <source>
        <dbReference type="EMBL" id="KAJ8567538.1"/>
    </source>
</evidence>
<reference evidence="3" key="1">
    <citation type="journal article" date="2023" name="Proc. Natl. Acad. Sci. U.S.A.">
        <title>Genomic and structural basis for evolution of tropane alkaloid biosynthesis.</title>
        <authorList>
            <person name="Wanga Y.-J."/>
            <person name="Taina T."/>
            <person name="Yua J.-Y."/>
            <person name="Lia J."/>
            <person name="Xua B."/>
            <person name="Chenc J."/>
            <person name="D'Auriad J.C."/>
            <person name="Huanga J.-P."/>
            <person name="Huanga S.-X."/>
        </authorList>
    </citation>
    <scope>NUCLEOTIDE SEQUENCE [LARGE SCALE GENOMIC DNA]</scope>
    <source>
        <strain evidence="3">cv. KIB-2019</strain>
    </source>
</reference>
<dbReference type="SUPFAM" id="SSF53474">
    <property type="entry name" value="alpha/beta-Hydrolases"/>
    <property type="match status" value="1"/>
</dbReference>
<protein>
    <recommendedName>
        <fullName evidence="1">AB hydrolase-1 domain-containing protein</fullName>
    </recommendedName>
</protein>
<dbReference type="EMBL" id="JAJAGQ010000003">
    <property type="protein sequence ID" value="KAJ8567538.1"/>
    <property type="molecule type" value="Genomic_DNA"/>
</dbReference>
<feature type="domain" description="AB hydrolase-1" evidence="1">
    <location>
        <begin position="40"/>
        <end position="120"/>
    </location>
</feature>
<dbReference type="GO" id="GO:0009507">
    <property type="term" value="C:chloroplast"/>
    <property type="evidence" value="ECO:0007669"/>
    <property type="project" value="TreeGrafter"/>
</dbReference>
<dbReference type="InterPro" id="IPR029058">
    <property type="entry name" value="AB_hydrolase_fold"/>
</dbReference>
<evidence type="ECO:0000313" key="3">
    <source>
        <dbReference type="Proteomes" id="UP001152561"/>
    </source>
</evidence>
<proteinExistence type="predicted"/>
<dbReference type="AlphaFoldDB" id="A0A9Q1RMA0"/>
<dbReference type="InterPro" id="IPR000073">
    <property type="entry name" value="AB_hydrolase_1"/>
</dbReference>
<name>A0A9Q1RMA0_9SOLA</name>
<gene>
    <name evidence="2" type="ORF">K7X08_019746</name>
</gene>
<evidence type="ECO:0000259" key="1">
    <source>
        <dbReference type="Pfam" id="PF00561"/>
    </source>
</evidence>
<accession>A0A9Q1RMA0</accession>
<dbReference type="Proteomes" id="UP001152561">
    <property type="component" value="Unassembled WGS sequence"/>
</dbReference>
<dbReference type="PANTHER" id="PTHR46438">
    <property type="entry name" value="ALPHA/BETA-HYDROLASES SUPERFAMILY PROTEIN"/>
    <property type="match status" value="1"/>
</dbReference>
<sequence length="122" mass="13571">MARLQNSLCGRRGRVSNCSDSWICFFFFSLEVTLSLCLHNIPELAKRYKVYAVDLLGFGWSEKARIDYDALIWRDQIVDFLKEIVKQPAVLVENSVGGFTTLLAAAALPDQVKGVSLLNSAG</sequence>
<dbReference type="Pfam" id="PF00561">
    <property type="entry name" value="Abhydrolase_1"/>
    <property type="match status" value="1"/>
</dbReference>
<dbReference type="Gene3D" id="3.40.50.1820">
    <property type="entry name" value="alpha/beta hydrolase"/>
    <property type="match status" value="1"/>
</dbReference>
<organism evidence="2 3">
    <name type="scientific">Anisodus acutangulus</name>
    <dbReference type="NCBI Taxonomy" id="402998"/>
    <lineage>
        <taxon>Eukaryota</taxon>
        <taxon>Viridiplantae</taxon>
        <taxon>Streptophyta</taxon>
        <taxon>Embryophyta</taxon>
        <taxon>Tracheophyta</taxon>
        <taxon>Spermatophyta</taxon>
        <taxon>Magnoliopsida</taxon>
        <taxon>eudicotyledons</taxon>
        <taxon>Gunneridae</taxon>
        <taxon>Pentapetalae</taxon>
        <taxon>asterids</taxon>
        <taxon>lamiids</taxon>
        <taxon>Solanales</taxon>
        <taxon>Solanaceae</taxon>
        <taxon>Solanoideae</taxon>
        <taxon>Hyoscyameae</taxon>
        <taxon>Anisodus</taxon>
    </lineage>
</organism>
<dbReference type="PANTHER" id="PTHR46438:SF8">
    <property type="entry name" value="PHEOPHYTINASE, CHLOROPLASTIC-LIKE ISOFORM X1"/>
    <property type="match status" value="1"/>
</dbReference>